<keyword evidence="1" id="KW-0678">Repressor</keyword>
<evidence type="ECO:0000259" key="5">
    <source>
        <dbReference type="PROSITE" id="PS01124"/>
    </source>
</evidence>
<reference evidence="6 7" key="1">
    <citation type="journal article" date="2010" name="Stand. Genomic Sci.">
        <title>Complete genome sequence of Denitrovibrio acetiphilus type strain (N2460).</title>
        <authorList>
            <person name="Kiss H."/>
            <person name="Lang E."/>
            <person name="Lapidus A."/>
            <person name="Copeland A."/>
            <person name="Nolan M."/>
            <person name="Glavina Del Rio T."/>
            <person name="Chen F."/>
            <person name="Lucas S."/>
            <person name="Tice H."/>
            <person name="Cheng J.F."/>
            <person name="Han C."/>
            <person name="Goodwin L."/>
            <person name="Pitluck S."/>
            <person name="Liolios K."/>
            <person name="Pati A."/>
            <person name="Ivanova N."/>
            <person name="Mavromatis K."/>
            <person name="Chen A."/>
            <person name="Palaniappan K."/>
            <person name="Land M."/>
            <person name="Hauser L."/>
            <person name="Chang Y.J."/>
            <person name="Jeffries C.D."/>
            <person name="Detter J.C."/>
            <person name="Brettin T."/>
            <person name="Spring S."/>
            <person name="Rohde M."/>
            <person name="Goker M."/>
            <person name="Woyke T."/>
            <person name="Bristow J."/>
            <person name="Eisen J.A."/>
            <person name="Markowitz V."/>
            <person name="Hugenholtz P."/>
            <person name="Kyrpides N.C."/>
            <person name="Klenk H.P."/>
        </authorList>
    </citation>
    <scope>NUCLEOTIDE SEQUENCE [LARGE SCALE GENOMIC DNA]</scope>
    <source>
        <strain evidence="7">DSM 12809 / NBRC 114555 / N2460</strain>
    </source>
</reference>
<protein>
    <submittedName>
        <fullName evidence="6">Transcriptional regulator, AraC family</fullName>
    </submittedName>
</protein>
<dbReference type="EMBL" id="CP001968">
    <property type="protein sequence ID" value="ADD68144.1"/>
    <property type="molecule type" value="Genomic_DNA"/>
</dbReference>
<dbReference type="Gene3D" id="1.10.10.60">
    <property type="entry name" value="Homeodomain-like"/>
    <property type="match status" value="1"/>
</dbReference>
<evidence type="ECO:0000256" key="2">
    <source>
        <dbReference type="ARBA" id="ARBA00023015"/>
    </source>
</evidence>
<dbReference type="InterPro" id="IPR018060">
    <property type="entry name" value="HTH_AraC"/>
</dbReference>
<dbReference type="InterPro" id="IPR014710">
    <property type="entry name" value="RmlC-like_jellyroll"/>
</dbReference>
<dbReference type="FunCoup" id="D4H7Z5">
    <property type="interactions" value="68"/>
</dbReference>
<evidence type="ECO:0000313" key="6">
    <source>
        <dbReference type="EMBL" id="ADD68144.1"/>
    </source>
</evidence>
<proteinExistence type="predicted"/>
<dbReference type="InterPro" id="IPR018062">
    <property type="entry name" value="HTH_AraC-typ_CS"/>
</dbReference>
<evidence type="ECO:0000256" key="3">
    <source>
        <dbReference type="ARBA" id="ARBA00023125"/>
    </source>
</evidence>
<dbReference type="HOGENOM" id="CLU_000445_87_4_0"/>
<dbReference type="PaxDb" id="522772-Dacet_1374"/>
<dbReference type="PROSITE" id="PS01124">
    <property type="entry name" value="HTH_ARAC_FAMILY_2"/>
    <property type="match status" value="1"/>
</dbReference>
<evidence type="ECO:0000256" key="4">
    <source>
        <dbReference type="ARBA" id="ARBA00023163"/>
    </source>
</evidence>
<dbReference type="GO" id="GO:0043565">
    <property type="term" value="F:sequence-specific DNA binding"/>
    <property type="evidence" value="ECO:0007669"/>
    <property type="project" value="InterPro"/>
</dbReference>
<gene>
    <name evidence="6" type="ordered locus">Dacet_1374</name>
</gene>
<dbReference type="eggNOG" id="COG2207">
    <property type="taxonomic scope" value="Bacteria"/>
</dbReference>
<keyword evidence="7" id="KW-1185">Reference proteome</keyword>
<dbReference type="Proteomes" id="UP000002012">
    <property type="component" value="Chromosome"/>
</dbReference>
<dbReference type="PANTHER" id="PTHR11019">
    <property type="entry name" value="HTH-TYPE TRANSCRIPTIONAL REGULATOR NIMR"/>
    <property type="match status" value="1"/>
</dbReference>
<accession>D4H7Z5</accession>
<dbReference type="SMART" id="SM00342">
    <property type="entry name" value="HTH_ARAC"/>
    <property type="match status" value="1"/>
</dbReference>
<evidence type="ECO:0000256" key="1">
    <source>
        <dbReference type="ARBA" id="ARBA00022491"/>
    </source>
</evidence>
<dbReference type="InterPro" id="IPR011051">
    <property type="entry name" value="RmlC_Cupin_sf"/>
</dbReference>
<dbReference type="InParanoid" id="D4H7Z5"/>
<dbReference type="CDD" id="cd06124">
    <property type="entry name" value="cupin_NimR-like_N"/>
    <property type="match status" value="1"/>
</dbReference>
<dbReference type="AlphaFoldDB" id="D4H7Z5"/>
<sequence>MTMNSENMTKLSPVKTGFIIDPMLPVIPFAMEVTDAGCAASHAHPRGQVIYAGSGIMRVVCGSDMWVVPSSQAVWVPPYAEHEVFFPGKVILRNLFIDPSVTENLPETCTVFEVSPLLRELSEKAAVAESYSPDSSYYRLMLVIIDELADMKETDVRLPLAGDQRLLHVLNELLKNPGDSRGLDHWAVGAGASSRTLSRLFKKETGFTFYEWRKRLRLQEAIKRLEAGDDVTSIAFDLGYQSLSAFIKMFRESLGLPPAKFSRQSK</sequence>
<dbReference type="FunFam" id="1.10.10.60:FF:000132">
    <property type="entry name" value="AraC family transcriptional regulator"/>
    <property type="match status" value="1"/>
</dbReference>
<dbReference type="GO" id="GO:0003700">
    <property type="term" value="F:DNA-binding transcription factor activity"/>
    <property type="evidence" value="ECO:0007669"/>
    <property type="project" value="InterPro"/>
</dbReference>
<keyword evidence="3" id="KW-0238">DNA-binding</keyword>
<dbReference type="SUPFAM" id="SSF46689">
    <property type="entry name" value="Homeodomain-like"/>
    <property type="match status" value="1"/>
</dbReference>
<dbReference type="PANTHER" id="PTHR11019:SF159">
    <property type="entry name" value="TRANSCRIPTIONAL REGULATOR-RELATED"/>
    <property type="match status" value="1"/>
</dbReference>
<dbReference type="InterPro" id="IPR009057">
    <property type="entry name" value="Homeodomain-like_sf"/>
</dbReference>
<dbReference type="SUPFAM" id="SSF51182">
    <property type="entry name" value="RmlC-like cupins"/>
    <property type="match status" value="1"/>
</dbReference>
<dbReference type="eggNOG" id="COG0662">
    <property type="taxonomic scope" value="Bacteria"/>
</dbReference>
<name>D4H7Z5_DENA2</name>
<evidence type="ECO:0000313" key="7">
    <source>
        <dbReference type="Proteomes" id="UP000002012"/>
    </source>
</evidence>
<dbReference type="PROSITE" id="PS00041">
    <property type="entry name" value="HTH_ARAC_FAMILY_1"/>
    <property type="match status" value="1"/>
</dbReference>
<dbReference type="OrthoDB" id="9804543at2"/>
<keyword evidence="2" id="KW-0805">Transcription regulation</keyword>
<keyword evidence="4" id="KW-0804">Transcription</keyword>
<dbReference type="Pfam" id="PF12833">
    <property type="entry name" value="HTH_18"/>
    <property type="match status" value="1"/>
</dbReference>
<dbReference type="STRING" id="522772.Dacet_1374"/>
<feature type="domain" description="HTH araC/xylS-type" evidence="5">
    <location>
        <begin position="164"/>
        <end position="264"/>
    </location>
</feature>
<dbReference type="Gene3D" id="2.60.120.10">
    <property type="entry name" value="Jelly Rolls"/>
    <property type="match status" value="1"/>
</dbReference>
<organism evidence="6 7">
    <name type="scientific">Denitrovibrio acetiphilus (strain DSM 12809 / NBRC 114555 / N2460)</name>
    <dbReference type="NCBI Taxonomy" id="522772"/>
    <lineage>
        <taxon>Bacteria</taxon>
        <taxon>Pseudomonadati</taxon>
        <taxon>Deferribacterota</taxon>
        <taxon>Deferribacteres</taxon>
        <taxon>Deferribacterales</taxon>
        <taxon>Geovibrionaceae</taxon>
        <taxon>Denitrovibrio</taxon>
    </lineage>
</organism>
<dbReference type="KEGG" id="dap:Dacet_1374"/>